<dbReference type="Proteomes" id="UP000319712">
    <property type="component" value="Unassembled WGS sequence"/>
</dbReference>
<protein>
    <recommendedName>
        <fullName evidence="1">DUF8053 domain-containing protein</fullName>
    </recommendedName>
</protein>
<dbReference type="EMBL" id="FXTD01000010">
    <property type="protein sequence ID" value="SMO81274.1"/>
    <property type="molecule type" value="Genomic_DNA"/>
</dbReference>
<gene>
    <name evidence="2" type="ORF">SAMN06264867_11010</name>
</gene>
<organism evidence="2 3">
    <name type="scientific">Halorubrum cibi</name>
    <dbReference type="NCBI Taxonomy" id="413815"/>
    <lineage>
        <taxon>Archaea</taxon>
        <taxon>Methanobacteriati</taxon>
        <taxon>Methanobacteriota</taxon>
        <taxon>Stenosarchaea group</taxon>
        <taxon>Halobacteria</taxon>
        <taxon>Halobacteriales</taxon>
        <taxon>Haloferacaceae</taxon>
        <taxon>Halorubrum</taxon>
    </lineage>
</organism>
<accession>A0A521EBF4</accession>
<dbReference type="Pfam" id="PF26227">
    <property type="entry name" value="DUF8053"/>
    <property type="match status" value="1"/>
</dbReference>
<evidence type="ECO:0000313" key="3">
    <source>
        <dbReference type="Proteomes" id="UP000319712"/>
    </source>
</evidence>
<dbReference type="AlphaFoldDB" id="A0A521EBF4"/>
<sequence>MSREIRKVRDLGNGSGGVTIPKDTLRDWGLVDDDGRVGDGHVAVDETDDGAITVEPVQ</sequence>
<evidence type="ECO:0000313" key="2">
    <source>
        <dbReference type="EMBL" id="SMO81274.1"/>
    </source>
</evidence>
<dbReference type="RefSeq" id="WP_185955755.1">
    <property type="nucleotide sequence ID" value="NZ_FXTD01000010.1"/>
</dbReference>
<dbReference type="InterPro" id="IPR058366">
    <property type="entry name" value="DUF8053"/>
</dbReference>
<keyword evidence="3" id="KW-1185">Reference proteome</keyword>
<feature type="domain" description="DUF8053" evidence="1">
    <location>
        <begin position="5"/>
        <end position="57"/>
    </location>
</feature>
<name>A0A521EBF4_9EURY</name>
<proteinExistence type="predicted"/>
<evidence type="ECO:0000259" key="1">
    <source>
        <dbReference type="Pfam" id="PF26227"/>
    </source>
</evidence>
<reference evidence="2 3" key="1">
    <citation type="submission" date="2017-05" db="EMBL/GenBank/DDBJ databases">
        <authorList>
            <person name="Varghese N."/>
            <person name="Submissions S."/>
        </authorList>
    </citation>
    <scope>NUCLEOTIDE SEQUENCE [LARGE SCALE GENOMIC DNA]</scope>
    <source>
        <strain evidence="2 3">DSM 19504</strain>
    </source>
</reference>